<dbReference type="Pfam" id="PF22599">
    <property type="entry name" value="SecDF_P1_head"/>
    <property type="match status" value="1"/>
</dbReference>
<dbReference type="Gene3D" id="3.30.70.3220">
    <property type="match status" value="1"/>
</dbReference>
<dbReference type="GO" id="GO:0043952">
    <property type="term" value="P:protein transport by the Sec complex"/>
    <property type="evidence" value="ECO:0007669"/>
    <property type="project" value="UniProtKB-UniRule"/>
</dbReference>
<feature type="domain" description="Protein export membrane protein SecD/SecF C-terminal" evidence="10">
    <location>
        <begin position="458"/>
        <end position="627"/>
    </location>
</feature>
<reference evidence="13" key="1">
    <citation type="journal article" date="2019" name="PLoS Negl. Trop. Dis.">
        <title>Revisiting the worldwide diversity of Leptospira species in the environment.</title>
        <authorList>
            <person name="Vincent A.T."/>
            <person name="Schiettekatte O."/>
            <person name="Bourhy P."/>
            <person name="Veyrier F.J."/>
            <person name="Picardeau M."/>
        </authorList>
    </citation>
    <scope>NUCLEOTIDE SEQUENCE [LARGE SCALE GENOMIC DNA]</scope>
    <source>
        <strain evidence="13">201702455</strain>
    </source>
</reference>
<name>A0A4R9K8J6_9LEPT</name>
<gene>
    <name evidence="9 13" type="primary">secD</name>
    <name evidence="13" type="ORF">EHQ64_10165</name>
</gene>
<accession>A0A4R9K8J6</accession>
<dbReference type="Gene3D" id="1.20.1640.10">
    <property type="entry name" value="Multidrug efflux transporter AcrB transmembrane domain"/>
    <property type="match status" value="1"/>
</dbReference>
<keyword evidence="5 9" id="KW-0653">Protein transport</keyword>
<keyword evidence="7 9" id="KW-0811">Translocation</keyword>
<dbReference type="PRINTS" id="PR00702">
    <property type="entry name" value="ACRIFLAVINRP"/>
</dbReference>
<feature type="domain" description="Protein translocase subunit SecDF P1" evidence="11">
    <location>
        <begin position="205"/>
        <end position="261"/>
    </location>
</feature>
<evidence type="ECO:0000256" key="9">
    <source>
        <dbReference type="HAMAP-Rule" id="MF_01463"/>
    </source>
</evidence>
<dbReference type="PANTHER" id="PTHR30081">
    <property type="entry name" value="PROTEIN-EXPORT MEMBRANE PROTEIN SEC"/>
    <property type="match status" value="1"/>
</dbReference>
<dbReference type="InterPro" id="IPR022813">
    <property type="entry name" value="SecD/SecF_arch_bac"/>
</dbReference>
<comment type="similarity">
    <text evidence="9">Belongs to the SecD/SecF family. SecD subfamily.</text>
</comment>
<feature type="transmembrane region" description="Helical" evidence="9">
    <location>
        <begin position="504"/>
        <end position="522"/>
    </location>
</feature>
<feature type="domain" description="SecDF P1 head subdomain" evidence="12">
    <location>
        <begin position="350"/>
        <end position="454"/>
    </location>
</feature>
<dbReference type="HAMAP" id="MF_01463_B">
    <property type="entry name" value="SecD_B"/>
    <property type="match status" value="1"/>
</dbReference>
<evidence type="ECO:0000256" key="5">
    <source>
        <dbReference type="ARBA" id="ARBA00022927"/>
    </source>
</evidence>
<evidence type="ECO:0000313" key="13">
    <source>
        <dbReference type="EMBL" id="TGL61720.1"/>
    </source>
</evidence>
<evidence type="ECO:0000313" key="14">
    <source>
        <dbReference type="Proteomes" id="UP000297762"/>
    </source>
</evidence>
<evidence type="ECO:0000256" key="6">
    <source>
        <dbReference type="ARBA" id="ARBA00022989"/>
    </source>
</evidence>
<dbReference type="InterPro" id="IPR005791">
    <property type="entry name" value="SecD"/>
</dbReference>
<evidence type="ECO:0000256" key="1">
    <source>
        <dbReference type="ARBA" id="ARBA00004651"/>
    </source>
</evidence>
<sequence>MKSVQWIFVPIVVVAASLTLLYPNFAERELELAIRKEFNQLPEESRKTILSNFAERWKSDYNPQGTLQIEPDPSVFPDKDYYLVKGRFITSAKINQLSQENQELILEPKNKLRPTLVEEYIFGGRPLAIRLGLDLQGGMRVVLKGDFDDYTSKLKDSYTKEIEDLTKKKDDPSLSEKERKEAQDKLKEIASYFELTPTRKLAELEKAKLIIDNRLTNQNLTEPQVRIQKDQDSIEVSLPGVSNSSQILDIIRNTETVEYRLREPSDPSNQNSRGQYHDAIELEEMKMMSEGKKEETEIVKFQNIVKQKLGKDEQDRFLAAMEKKYNIPDRYKLYVKWSRANNPKASLLPREFVVLERAISLDGKDMRNAHESYDQNRLSYYVSFSLTSQGAEKFFDITSKNVGRQLAIVWGDKVISDPVIRSPIAGGNAQIDGEFGQKEATDLANVISEGALPIPLSVLEMRFIGPTLGIESIEVGLKAVLLGFALVIIFMLIIYRLSGLVADIALLVNVIVLMALLSLMGFTLTLPGFAGIILTVGMAVDANVIIYERIKEELAAGKHVSAAVAQGFENAFWTIMDSNVTTLISGILMIKLGNGPIKGFAITLCWGIVTSLFTSLFLSRMIMDLLVNKFGVSKLRIGFKKLESKNV</sequence>
<dbReference type="Pfam" id="PF02355">
    <property type="entry name" value="SecD_SecF_C"/>
    <property type="match status" value="1"/>
</dbReference>
<dbReference type="InterPro" id="IPR054384">
    <property type="entry name" value="SecDF_P1_head"/>
</dbReference>
<dbReference type="SUPFAM" id="SSF82866">
    <property type="entry name" value="Multidrug efflux transporter AcrB transmembrane domain"/>
    <property type="match status" value="1"/>
</dbReference>
<evidence type="ECO:0000259" key="11">
    <source>
        <dbReference type="Pfam" id="PF21760"/>
    </source>
</evidence>
<keyword evidence="3 9" id="KW-1003">Cell membrane</keyword>
<comment type="subcellular location">
    <subcellularLocation>
        <location evidence="1 9">Cell membrane</location>
        <topology evidence="1 9">Multi-pass membrane protein</topology>
    </subcellularLocation>
</comment>
<keyword evidence="4 9" id="KW-0812">Transmembrane</keyword>
<dbReference type="NCBIfam" id="TIGR01129">
    <property type="entry name" value="secD"/>
    <property type="match status" value="1"/>
</dbReference>
<dbReference type="NCBIfam" id="TIGR00916">
    <property type="entry name" value="2A0604s01"/>
    <property type="match status" value="1"/>
</dbReference>
<evidence type="ECO:0000256" key="7">
    <source>
        <dbReference type="ARBA" id="ARBA00023010"/>
    </source>
</evidence>
<dbReference type="Pfam" id="PF21760">
    <property type="entry name" value="SecD_1st"/>
    <property type="match status" value="1"/>
</dbReference>
<dbReference type="InterPro" id="IPR055344">
    <property type="entry name" value="SecD_SecF_C_bact"/>
</dbReference>
<comment type="function">
    <text evidence="9">Part of the Sec protein translocase complex. Interacts with the SecYEG preprotein conducting channel. SecDF uses the proton motive force (PMF) to complete protein translocation after the ATP-dependent function of SecA.</text>
</comment>
<keyword evidence="6 9" id="KW-1133">Transmembrane helix</keyword>
<dbReference type="InterPro" id="IPR001036">
    <property type="entry name" value="Acrflvin-R"/>
</dbReference>
<dbReference type="FunFam" id="1.20.1640.10:FF:000004">
    <property type="entry name" value="Protein translocase subunit SecD"/>
    <property type="match status" value="1"/>
</dbReference>
<evidence type="ECO:0000259" key="12">
    <source>
        <dbReference type="Pfam" id="PF22599"/>
    </source>
</evidence>
<protein>
    <recommendedName>
        <fullName evidence="9">Protein translocase subunit SecD</fullName>
    </recommendedName>
</protein>
<dbReference type="GO" id="GO:0065002">
    <property type="term" value="P:intracellular protein transmembrane transport"/>
    <property type="evidence" value="ECO:0007669"/>
    <property type="project" value="UniProtKB-UniRule"/>
</dbReference>
<evidence type="ECO:0000256" key="8">
    <source>
        <dbReference type="ARBA" id="ARBA00023136"/>
    </source>
</evidence>
<evidence type="ECO:0000256" key="4">
    <source>
        <dbReference type="ARBA" id="ARBA00022692"/>
    </source>
</evidence>
<dbReference type="AlphaFoldDB" id="A0A4R9K8J6"/>
<feature type="transmembrane region" description="Helical" evidence="9">
    <location>
        <begin position="479"/>
        <end position="498"/>
    </location>
</feature>
<dbReference type="GO" id="GO:0015450">
    <property type="term" value="F:protein-transporting ATPase activity"/>
    <property type="evidence" value="ECO:0007669"/>
    <property type="project" value="InterPro"/>
</dbReference>
<comment type="subunit">
    <text evidence="9">Forms a complex with SecF. Part of the essential Sec protein translocation apparatus which comprises SecA, SecYEG and auxiliary proteins SecDF. Other proteins may also be involved.</text>
</comment>
<feature type="transmembrane region" description="Helical" evidence="9">
    <location>
        <begin position="6"/>
        <end position="26"/>
    </location>
</feature>
<evidence type="ECO:0000259" key="10">
    <source>
        <dbReference type="Pfam" id="PF02355"/>
    </source>
</evidence>
<keyword evidence="8 9" id="KW-0472">Membrane</keyword>
<dbReference type="PANTHER" id="PTHR30081:SF1">
    <property type="entry name" value="PROTEIN TRANSLOCASE SUBUNIT SECD"/>
    <property type="match status" value="1"/>
</dbReference>
<dbReference type="InterPro" id="IPR048631">
    <property type="entry name" value="SecD_1st"/>
</dbReference>
<comment type="caution">
    <text evidence="9">Lacks conserved residue(s) required for the propagation of feature annotation.</text>
</comment>
<organism evidence="13 14">
    <name type="scientific">Leptospira sarikeiensis</name>
    <dbReference type="NCBI Taxonomy" id="2484943"/>
    <lineage>
        <taxon>Bacteria</taxon>
        <taxon>Pseudomonadati</taxon>
        <taxon>Spirochaetota</taxon>
        <taxon>Spirochaetia</taxon>
        <taxon>Leptospirales</taxon>
        <taxon>Leptospiraceae</taxon>
        <taxon>Leptospira</taxon>
    </lineage>
</organism>
<dbReference type="Proteomes" id="UP000297762">
    <property type="component" value="Unassembled WGS sequence"/>
</dbReference>
<evidence type="ECO:0000256" key="3">
    <source>
        <dbReference type="ARBA" id="ARBA00022475"/>
    </source>
</evidence>
<feature type="transmembrane region" description="Helical" evidence="9">
    <location>
        <begin position="529"/>
        <end position="547"/>
    </location>
</feature>
<comment type="caution">
    <text evidence="13">The sequence shown here is derived from an EMBL/GenBank/DDBJ whole genome shotgun (WGS) entry which is preliminary data.</text>
</comment>
<keyword evidence="14" id="KW-1185">Reference proteome</keyword>
<keyword evidence="2 9" id="KW-0813">Transport</keyword>
<feature type="transmembrane region" description="Helical" evidence="9">
    <location>
        <begin position="599"/>
        <end position="619"/>
    </location>
</feature>
<dbReference type="Gene3D" id="3.30.1360.200">
    <property type="match status" value="1"/>
</dbReference>
<dbReference type="InterPro" id="IPR048634">
    <property type="entry name" value="SecD_SecF_C"/>
</dbReference>
<dbReference type="GO" id="GO:0005886">
    <property type="term" value="C:plasma membrane"/>
    <property type="evidence" value="ECO:0007669"/>
    <property type="project" value="UniProtKB-SubCell"/>
</dbReference>
<evidence type="ECO:0000256" key="2">
    <source>
        <dbReference type="ARBA" id="ARBA00022448"/>
    </source>
</evidence>
<dbReference type="OrthoDB" id="9805019at2"/>
<dbReference type="EMBL" id="RQGF01000025">
    <property type="protein sequence ID" value="TGL61720.1"/>
    <property type="molecule type" value="Genomic_DNA"/>
</dbReference>
<dbReference type="GO" id="GO:0006605">
    <property type="term" value="P:protein targeting"/>
    <property type="evidence" value="ECO:0007669"/>
    <property type="project" value="UniProtKB-UniRule"/>
</dbReference>
<proteinExistence type="inferred from homology"/>
<dbReference type="RefSeq" id="WP_135649373.1">
    <property type="nucleotide sequence ID" value="NZ_RQGF01000025.1"/>
</dbReference>